<gene>
    <name evidence="2" type="ORF">CASFOL_003397</name>
</gene>
<organism evidence="2 3">
    <name type="scientific">Castilleja foliolosa</name>
    <dbReference type="NCBI Taxonomy" id="1961234"/>
    <lineage>
        <taxon>Eukaryota</taxon>
        <taxon>Viridiplantae</taxon>
        <taxon>Streptophyta</taxon>
        <taxon>Embryophyta</taxon>
        <taxon>Tracheophyta</taxon>
        <taxon>Spermatophyta</taxon>
        <taxon>Magnoliopsida</taxon>
        <taxon>eudicotyledons</taxon>
        <taxon>Gunneridae</taxon>
        <taxon>Pentapetalae</taxon>
        <taxon>asterids</taxon>
        <taxon>lamiids</taxon>
        <taxon>Lamiales</taxon>
        <taxon>Orobanchaceae</taxon>
        <taxon>Pedicularideae</taxon>
        <taxon>Castillejinae</taxon>
        <taxon>Castilleja</taxon>
    </lineage>
</organism>
<proteinExistence type="predicted"/>
<evidence type="ECO:0000313" key="2">
    <source>
        <dbReference type="EMBL" id="KAL3653716.1"/>
    </source>
</evidence>
<accession>A0ABD3EHQ3</accession>
<keyword evidence="3" id="KW-1185">Reference proteome</keyword>
<evidence type="ECO:0000313" key="3">
    <source>
        <dbReference type="Proteomes" id="UP001632038"/>
    </source>
</evidence>
<reference evidence="3" key="1">
    <citation type="journal article" date="2024" name="IScience">
        <title>Strigolactones Initiate the Formation of Haustorium-like Structures in Castilleja.</title>
        <authorList>
            <person name="Buerger M."/>
            <person name="Peterson D."/>
            <person name="Chory J."/>
        </authorList>
    </citation>
    <scope>NUCLEOTIDE SEQUENCE [LARGE SCALE GENOMIC DNA]</scope>
</reference>
<dbReference type="Proteomes" id="UP001632038">
    <property type="component" value="Unassembled WGS sequence"/>
</dbReference>
<feature type="compositionally biased region" description="Basic and acidic residues" evidence="1">
    <location>
        <begin position="363"/>
        <end position="389"/>
    </location>
</feature>
<comment type="caution">
    <text evidence="2">The sequence shown here is derived from an EMBL/GenBank/DDBJ whole genome shotgun (WGS) entry which is preliminary data.</text>
</comment>
<feature type="region of interest" description="Disordered" evidence="1">
    <location>
        <begin position="362"/>
        <end position="389"/>
    </location>
</feature>
<evidence type="ECO:0000256" key="1">
    <source>
        <dbReference type="SAM" id="MobiDB-lite"/>
    </source>
</evidence>
<dbReference type="AlphaFoldDB" id="A0ABD3EHQ3"/>
<protein>
    <submittedName>
        <fullName evidence="2">Uncharacterized protein</fullName>
    </submittedName>
</protein>
<name>A0ABD3EHQ3_9LAMI</name>
<dbReference type="EMBL" id="JAVIJP010000005">
    <property type="protein sequence ID" value="KAL3653716.1"/>
    <property type="molecule type" value="Genomic_DNA"/>
</dbReference>
<sequence length="552" mass="63657">MKSGGSWTLEKSDSAAAQLKRIDKKIAESLRDAGLLGDPGDTYSDDDDSAATDNNVNILDKIKTGRFRYRNTKAKDEAYVLFEGIENLEKDWLMHKETSEAHKLERQIEIVKKFPVGKLQDEVEELIEKIPSREFFSMIFGKARDYIYNVSYSCIRKRQEFWKGFSLPTKGNDHNSNGLKETLDSLIEEGFKISSSSALCYLSPFESENMSEAESTRQADLTTPDPDLEKKHQEVEILGQARRCVLWTPEMDFTQLCSCHDCLNKIKWLNEFQKELMAKRRLINRSGADLENKESLCMDIFLSLISTKDILRFLKNKLKAVCEKSEVPWTLERSSSIDCSIDKLNQMLKKMAKMLRGAGVFGEHGDTDSDNDDRDHSATNHDATNHDDRDNLSDKIDRLSFDCKNTQAKDEIYGFLEEIKTLEKDWVEDDHKGTAEELKLENQIKKVNEFPVEKLHAEFEELIPEVRQIEYHSKMSSKAIDCMHKTCYHCIRKGKDFWKGSPLTTKSNEHSSNGLEETLDALNKEVDLFKIRWKMSLPMYLLKMIDQTRKGD</sequence>